<name>A0A0F9EU87_9ZZZZ</name>
<dbReference type="AlphaFoldDB" id="A0A0F9EU87"/>
<proteinExistence type="predicted"/>
<evidence type="ECO:0000256" key="1">
    <source>
        <dbReference type="SAM" id="MobiDB-lite"/>
    </source>
</evidence>
<comment type="caution">
    <text evidence="2">The sequence shown here is derived from an EMBL/GenBank/DDBJ whole genome shotgun (WGS) entry which is preliminary data.</text>
</comment>
<feature type="compositionally biased region" description="Basic and acidic residues" evidence="1">
    <location>
        <begin position="81"/>
        <end position="96"/>
    </location>
</feature>
<feature type="region of interest" description="Disordered" evidence="1">
    <location>
        <begin position="75"/>
        <end position="96"/>
    </location>
</feature>
<accession>A0A0F9EU87</accession>
<evidence type="ECO:0000313" key="2">
    <source>
        <dbReference type="EMBL" id="KKL77589.1"/>
    </source>
</evidence>
<dbReference type="EMBL" id="LAZR01023709">
    <property type="protein sequence ID" value="KKL77589.1"/>
    <property type="molecule type" value="Genomic_DNA"/>
</dbReference>
<reference evidence="2" key="1">
    <citation type="journal article" date="2015" name="Nature">
        <title>Complex archaea that bridge the gap between prokaryotes and eukaryotes.</title>
        <authorList>
            <person name="Spang A."/>
            <person name="Saw J.H."/>
            <person name="Jorgensen S.L."/>
            <person name="Zaremba-Niedzwiedzka K."/>
            <person name="Martijn J."/>
            <person name="Lind A.E."/>
            <person name="van Eijk R."/>
            <person name="Schleper C."/>
            <person name="Guy L."/>
            <person name="Ettema T.J."/>
        </authorList>
    </citation>
    <scope>NUCLEOTIDE SEQUENCE</scope>
</reference>
<sequence>MKHVQFYSIRHIPTGNFLSVPIGRSGKGGTWTEPVPLSNINPPRLFCSEHAAKIALTYWLKGRFSVTHSTYSGEWGEEHDEIEHTEPAPERKREDMEIVPMILTPHKSKTG</sequence>
<organism evidence="2">
    <name type="scientific">marine sediment metagenome</name>
    <dbReference type="NCBI Taxonomy" id="412755"/>
    <lineage>
        <taxon>unclassified sequences</taxon>
        <taxon>metagenomes</taxon>
        <taxon>ecological metagenomes</taxon>
    </lineage>
</organism>
<protein>
    <submittedName>
        <fullName evidence="2">Uncharacterized protein</fullName>
    </submittedName>
</protein>
<gene>
    <name evidence="2" type="ORF">LCGC14_2033350</name>
</gene>